<sequence length="451" mass="50449">MYQSSQKKKSKNFKLQVSPLPIGSEAGGVSPISNFIGGTHVPHCVPLPNGNDFIGGTHVPHCVPKNVFFDCVPLPGGKQRKKESFFCIATTKKERNDSRQAVKRDHCQGKVDSGLARGGAKPNVTPCFAIRDLMIWGSSETACRTRIQAQKNDCLLHVRSYLSAHRPKRKPLQPNDTIQLGFFLAGLIDSDGHINKQPQLVIAFHSFEVRCAYWVKSVIGYGSVRKVKAKQAYTYVLAHSDGLRKVAELVHNKLRHPSKIHQYNTRLAQAYGLKHTSFQPLPILSNHWLAGFILGDGSFAIRVLFQRGKDPIEGSALSFSKEGCSILRPFPEIRLECKVDQKYKTLLEPIQEAIGGYIGHRKSLDTYSYSTVSFGSASKLLHYLDQYQLIGPKYTQYVLWRRAFLIIQEKRHLSPYGVNLIKGIQSRIKQLKAIGGTRGVSLPIEDKDSTE</sequence>
<keyword evidence="2" id="KW-0255">Endonuclease</keyword>
<dbReference type="GeneID" id="17675454"/>
<keyword evidence="2" id="KW-0496">Mitochondrion</keyword>
<evidence type="ECO:0000313" key="2">
    <source>
        <dbReference type="EMBL" id="AGZ90355.1"/>
    </source>
</evidence>
<gene>
    <name evidence="2" type="primary">orf451</name>
</gene>
<dbReference type="InterPro" id="IPR027434">
    <property type="entry name" value="Homing_endonucl"/>
</dbReference>
<dbReference type="EMBL" id="KF060942">
    <property type="protein sequence ID" value="AGZ90355.1"/>
    <property type="molecule type" value="Genomic_DNA"/>
</dbReference>
<feature type="domain" description="Homing endonuclease LAGLIDADG" evidence="1">
    <location>
        <begin position="289"/>
        <end position="403"/>
    </location>
</feature>
<dbReference type="SUPFAM" id="SSF55608">
    <property type="entry name" value="Homing endonucleases"/>
    <property type="match status" value="2"/>
</dbReference>
<dbReference type="GO" id="GO:0005739">
    <property type="term" value="C:mitochondrion"/>
    <property type="evidence" value="ECO:0007669"/>
    <property type="project" value="UniProtKB-ARBA"/>
</dbReference>
<geneLocation type="mitochondrion" evidence="2"/>
<dbReference type="AlphaFoldDB" id="U5YGU1"/>
<name>U5YGU1_MICSG</name>
<dbReference type="RefSeq" id="YP_008816099.1">
    <property type="nucleotide sequence ID" value="NC_022862.1"/>
</dbReference>
<dbReference type="InterPro" id="IPR051289">
    <property type="entry name" value="LAGLIDADG_Endonuclease"/>
</dbReference>
<dbReference type="InterPro" id="IPR004860">
    <property type="entry name" value="LAGLIDADG_dom"/>
</dbReference>
<dbReference type="GO" id="GO:0004519">
    <property type="term" value="F:endonuclease activity"/>
    <property type="evidence" value="ECO:0007669"/>
    <property type="project" value="UniProtKB-KW"/>
</dbReference>
<dbReference type="PANTHER" id="PTHR36181:SF3">
    <property type="entry name" value="INTRON-ENCODED DNA ENDONUCLEASE AI5 BETA"/>
    <property type="match status" value="1"/>
</dbReference>
<dbReference type="PANTHER" id="PTHR36181">
    <property type="entry name" value="INTRON-ENCODED ENDONUCLEASE AI3-RELATED"/>
    <property type="match status" value="1"/>
</dbReference>
<keyword evidence="2" id="KW-0540">Nuclease</keyword>
<organism evidence="2">
    <name type="scientific">Microspora stagnorum</name>
    <name type="common">Green alga</name>
    <dbReference type="NCBI Taxonomy" id="163317"/>
    <lineage>
        <taxon>Eukaryota</taxon>
        <taxon>Viridiplantae</taxon>
        <taxon>Chlorophyta</taxon>
        <taxon>core chlorophytes</taxon>
        <taxon>Chlorophyceae</taxon>
        <taxon>Microsporaceae</taxon>
        <taxon>Microspora</taxon>
    </lineage>
</organism>
<keyword evidence="2" id="KW-0378">Hydrolase</keyword>
<dbReference type="Gene3D" id="3.10.28.10">
    <property type="entry name" value="Homing endonucleases"/>
    <property type="match status" value="1"/>
</dbReference>
<protein>
    <submittedName>
        <fullName evidence="2">Putative LAGLIDADG homing endonuclease</fullName>
    </submittedName>
</protein>
<accession>U5YGU1</accession>
<reference evidence="2" key="1">
    <citation type="journal article" date="2013" name="Genome Biol. Evol.">
        <title>Tracing the evolution of streptophyte algae and their mitochondrial genome.</title>
        <authorList>
            <person name="Turmel M."/>
            <person name="Otis C."/>
            <person name="Lemieux C."/>
        </authorList>
    </citation>
    <scope>NUCLEOTIDE SEQUENCE</scope>
</reference>
<evidence type="ECO:0000259" key="1">
    <source>
        <dbReference type="Pfam" id="PF00961"/>
    </source>
</evidence>
<proteinExistence type="predicted"/>
<dbReference type="Pfam" id="PF00961">
    <property type="entry name" value="LAGLIDADG_1"/>
    <property type="match status" value="1"/>
</dbReference>